<evidence type="ECO:0000256" key="1">
    <source>
        <dbReference type="ARBA" id="ARBA00001936"/>
    </source>
</evidence>
<evidence type="ECO:0000256" key="4">
    <source>
        <dbReference type="ARBA" id="ARBA00009605"/>
    </source>
</evidence>
<evidence type="ECO:0000256" key="7">
    <source>
        <dbReference type="ARBA" id="ARBA00022679"/>
    </source>
</evidence>
<evidence type="ECO:0000256" key="9">
    <source>
        <dbReference type="ARBA" id="ARBA00022723"/>
    </source>
</evidence>
<comment type="cofactor">
    <cofactor evidence="2">
        <name>Mg(2+)</name>
        <dbReference type="ChEBI" id="CHEBI:18420"/>
    </cofactor>
</comment>
<keyword evidence="9" id="KW-0479">Metal-binding</keyword>
<feature type="region of interest" description="Disordered" evidence="18">
    <location>
        <begin position="654"/>
        <end position="718"/>
    </location>
</feature>
<evidence type="ECO:0000256" key="5">
    <source>
        <dbReference type="ARBA" id="ARBA00012401"/>
    </source>
</evidence>
<dbReference type="SUPFAM" id="SSF57302">
    <property type="entry name" value="Snake toxin-like"/>
    <property type="match status" value="1"/>
</dbReference>
<dbReference type="PANTHER" id="PTHR23255:SF100">
    <property type="entry name" value="RECEPTOR PROTEIN SERINE_THREONINE KINASE"/>
    <property type="match status" value="1"/>
</dbReference>
<gene>
    <name evidence="21" type="ORF">HPLM_LOCUS15903</name>
</gene>
<dbReference type="GO" id="GO:0006950">
    <property type="term" value="P:response to stress"/>
    <property type="evidence" value="ECO:0007669"/>
    <property type="project" value="UniProtKB-ARBA"/>
</dbReference>
<feature type="compositionally biased region" description="Polar residues" evidence="18">
    <location>
        <begin position="654"/>
        <end position="664"/>
    </location>
</feature>
<evidence type="ECO:0000256" key="12">
    <source>
        <dbReference type="ARBA" id="ARBA00022777"/>
    </source>
</evidence>
<keyword evidence="22" id="KW-1185">Reference proteome</keyword>
<evidence type="ECO:0000256" key="10">
    <source>
        <dbReference type="ARBA" id="ARBA00022729"/>
    </source>
</evidence>
<evidence type="ECO:0000256" key="6">
    <source>
        <dbReference type="ARBA" id="ARBA00022527"/>
    </source>
</evidence>
<dbReference type="CDD" id="cd23617">
    <property type="entry name" value="TFP_LU_ECD_Daf4"/>
    <property type="match status" value="1"/>
</dbReference>
<evidence type="ECO:0000256" key="11">
    <source>
        <dbReference type="ARBA" id="ARBA00022741"/>
    </source>
</evidence>
<evidence type="ECO:0000313" key="23">
    <source>
        <dbReference type="WBParaSite" id="HPLM_0001591101-mRNA-1"/>
    </source>
</evidence>
<dbReference type="OMA" id="WLELCRI"/>
<evidence type="ECO:0000259" key="20">
    <source>
        <dbReference type="PROSITE" id="PS50011"/>
    </source>
</evidence>
<sequence>MAEFLAHPIGFFLDSVRDCRKMLRMLFFVGLDYFQNATVYYNPAYMARVYGQLGLNYDLDAGRPFIYCEKFDPKSCAPNDPQCPVLEKCYAEPENRAQRLGCMTVFKYVTEKNASMEERKIEVTLKGCWQHDKEVIADCKVQDECVAESGRRRPKPNMEFCCCRTHLCNKKVSIRVVDEAPPDDSGVADGNATATGGAMSRWMNNMWFVMLFGLIAICIAGGLLVFSLVYRLCWQNRDKVKTQTVTTSQQSETYALLNCAANRPTFEITDLKHVASGRFGDVFSAVYRSGDRVVDVAVKVLKDEESWHAEQTIYIDVLRRAGHPNILRYVDVERRKNEYWLITEFMKEGNLHDYLKVKEGAPQLLDSSGVISQMIIFAYRLLDSGGRRLGYVKAHGCQGFSHGNGQFYLHEPINRTRSKLVAFVKKSDNGLNGCSGICVTFQANNVLTMKQCLRIMSGMLEGLAFLHEAQGSKFTVVHRDIKSKNILLTSVESANGKELALTACIADFGLAAVFSSPQIDDQVTGQVGTFRYMSPEVLEGATEFTVPAFQRIDVYAMALVLWEVLSRTRLSEDDDDVPPYKQPFEEYTSPYPSLGEMRDVVVSRKLRPEFRPMATKHPVAGAIEYTIRDMWHTIADGRITASLARERINAMNGCDSQGSEGYHSSSDHNRKVSVASTISEEDGCAPADSSLSSSDYNTAIGGLNQNQELLNEAMDRER</sequence>
<comment type="subcellular location">
    <subcellularLocation>
        <location evidence="3">Membrane</location>
        <topology evidence="3">Single-pass type I membrane protein</topology>
    </subcellularLocation>
</comment>
<evidence type="ECO:0000256" key="2">
    <source>
        <dbReference type="ARBA" id="ARBA00001946"/>
    </source>
</evidence>
<dbReference type="Gene3D" id="2.10.60.10">
    <property type="entry name" value="CD59"/>
    <property type="match status" value="1"/>
</dbReference>
<dbReference type="SUPFAM" id="SSF56112">
    <property type="entry name" value="Protein kinase-like (PK-like)"/>
    <property type="match status" value="1"/>
</dbReference>
<dbReference type="WBParaSite" id="HPLM_0001591101-mRNA-1">
    <property type="protein sequence ID" value="HPLM_0001591101-mRNA-1"/>
    <property type="gene ID" value="HPLM_0001591101"/>
</dbReference>
<keyword evidence="7" id="KW-0808">Transferase</keyword>
<dbReference type="InterPro" id="IPR000333">
    <property type="entry name" value="TGFB_receptor"/>
</dbReference>
<keyword evidence="8 19" id="KW-0812">Transmembrane</keyword>
<evidence type="ECO:0000256" key="8">
    <source>
        <dbReference type="ARBA" id="ARBA00022692"/>
    </source>
</evidence>
<dbReference type="EC" id="2.7.11.30" evidence="5"/>
<evidence type="ECO:0000256" key="17">
    <source>
        <dbReference type="ARBA" id="ARBA00023170"/>
    </source>
</evidence>
<keyword evidence="15 19" id="KW-1133">Transmembrane helix</keyword>
<name>A0A158QQU1_HAEPC</name>
<keyword evidence="12" id="KW-0418">Kinase</keyword>
<keyword evidence="13" id="KW-0067">ATP-binding</keyword>
<evidence type="ECO:0000256" key="13">
    <source>
        <dbReference type="ARBA" id="ARBA00022840"/>
    </source>
</evidence>
<keyword evidence="10" id="KW-0732">Signal</keyword>
<dbReference type="PANTHER" id="PTHR23255">
    <property type="entry name" value="TRANSFORMING GROWTH FACTOR-BETA RECEPTOR TYPE I AND II"/>
    <property type="match status" value="1"/>
</dbReference>
<dbReference type="GO" id="GO:0030509">
    <property type="term" value="P:BMP signaling pathway"/>
    <property type="evidence" value="ECO:0007669"/>
    <property type="project" value="TreeGrafter"/>
</dbReference>
<evidence type="ECO:0000256" key="19">
    <source>
        <dbReference type="SAM" id="Phobius"/>
    </source>
</evidence>
<dbReference type="InterPro" id="IPR045860">
    <property type="entry name" value="Snake_toxin-like_sf"/>
</dbReference>
<dbReference type="InterPro" id="IPR011009">
    <property type="entry name" value="Kinase-like_dom_sf"/>
</dbReference>
<keyword evidence="6" id="KW-0723">Serine/threonine-protein kinase</keyword>
<evidence type="ECO:0000256" key="16">
    <source>
        <dbReference type="ARBA" id="ARBA00023136"/>
    </source>
</evidence>
<protein>
    <recommendedName>
        <fullName evidence="5">receptor protein serine/threonine kinase</fullName>
        <ecNumber evidence="5">2.7.11.30</ecNumber>
    </recommendedName>
</protein>
<keyword evidence="16 19" id="KW-0472">Membrane</keyword>
<evidence type="ECO:0000256" key="18">
    <source>
        <dbReference type="SAM" id="MobiDB-lite"/>
    </source>
</evidence>
<dbReference type="GO" id="GO:0043235">
    <property type="term" value="C:receptor complex"/>
    <property type="evidence" value="ECO:0007669"/>
    <property type="project" value="TreeGrafter"/>
</dbReference>
<reference evidence="23" key="1">
    <citation type="submission" date="2016-04" db="UniProtKB">
        <authorList>
            <consortium name="WormBaseParasite"/>
        </authorList>
    </citation>
    <scope>IDENTIFICATION</scope>
</reference>
<dbReference type="SMART" id="SM00220">
    <property type="entry name" value="S_TKc"/>
    <property type="match status" value="1"/>
</dbReference>
<comment type="similarity">
    <text evidence="4">Belongs to the protein kinase superfamily. TKL Ser/Thr protein kinase family. TGFB receptor subfamily.</text>
</comment>
<evidence type="ECO:0000256" key="3">
    <source>
        <dbReference type="ARBA" id="ARBA00004479"/>
    </source>
</evidence>
<dbReference type="GO" id="GO:0005024">
    <property type="term" value="F:transforming growth factor beta receptor activity"/>
    <property type="evidence" value="ECO:0007669"/>
    <property type="project" value="TreeGrafter"/>
</dbReference>
<dbReference type="PROSITE" id="PS50011">
    <property type="entry name" value="PROTEIN_KINASE_DOM"/>
    <property type="match status" value="1"/>
</dbReference>
<feature type="domain" description="Protein kinase" evidence="20">
    <location>
        <begin position="268"/>
        <end position="652"/>
    </location>
</feature>
<dbReference type="GO" id="GO:0005886">
    <property type="term" value="C:plasma membrane"/>
    <property type="evidence" value="ECO:0007669"/>
    <property type="project" value="TreeGrafter"/>
</dbReference>
<organism evidence="23">
    <name type="scientific">Haemonchus placei</name>
    <name type="common">Barber's pole worm</name>
    <dbReference type="NCBI Taxonomy" id="6290"/>
    <lineage>
        <taxon>Eukaryota</taxon>
        <taxon>Metazoa</taxon>
        <taxon>Ecdysozoa</taxon>
        <taxon>Nematoda</taxon>
        <taxon>Chromadorea</taxon>
        <taxon>Rhabditida</taxon>
        <taxon>Rhabditina</taxon>
        <taxon>Rhabditomorpha</taxon>
        <taxon>Strongyloidea</taxon>
        <taxon>Trichostrongylidae</taxon>
        <taxon>Haemonchus</taxon>
    </lineage>
</organism>
<dbReference type="OrthoDB" id="547665at2759"/>
<dbReference type="InterPro" id="IPR008271">
    <property type="entry name" value="Ser/Thr_kinase_AS"/>
</dbReference>
<dbReference type="EMBL" id="UZAF01019182">
    <property type="protein sequence ID" value="VDO58221.1"/>
    <property type="molecule type" value="Genomic_DNA"/>
</dbReference>
<dbReference type="Proteomes" id="UP000268014">
    <property type="component" value="Unassembled WGS sequence"/>
</dbReference>
<dbReference type="AlphaFoldDB" id="A0A158QQU1"/>
<feature type="transmembrane region" description="Helical" evidence="19">
    <location>
        <begin position="207"/>
        <end position="230"/>
    </location>
</feature>
<accession>A0A158QQU1</accession>
<keyword evidence="17" id="KW-0675">Receptor</keyword>
<comment type="cofactor">
    <cofactor evidence="1">
        <name>Mn(2+)</name>
        <dbReference type="ChEBI" id="CHEBI:29035"/>
    </cofactor>
</comment>
<dbReference type="InterPro" id="IPR001245">
    <property type="entry name" value="Ser-Thr/Tyr_kinase_cat_dom"/>
</dbReference>
<dbReference type="PROSITE" id="PS00108">
    <property type="entry name" value="PROTEIN_KINASE_ST"/>
    <property type="match status" value="1"/>
</dbReference>
<reference evidence="21 22" key="2">
    <citation type="submission" date="2018-11" db="EMBL/GenBank/DDBJ databases">
        <authorList>
            <consortium name="Pathogen Informatics"/>
        </authorList>
    </citation>
    <scope>NUCLEOTIDE SEQUENCE [LARGE SCALE GENOMIC DNA]</scope>
    <source>
        <strain evidence="21 22">MHpl1</strain>
    </source>
</reference>
<evidence type="ECO:0000256" key="15">
    <source>
        <dbReference type="ARBA" id="ARBA00022989"/>
    </source>
</evidence>
<keyword evidence="11" id="KW-0547">Nucleotide-binding</keyword>
<dbReference type="GO" id="GO:0005524">
    <property type="term" value="F:ATP binding"/>
    <property type="evidence" value="ECO:0007669"/>
    <property type="project" value="UniProtKB-KW"/>
</dbReference>
<feature type="compositionally biased region" description="Polar residues" evidence="18">
    <location>
        <begin position="689"/>
        <end position="709"/>
    </location>
</feature>
<proteinExistence type="inferred from homology"/>
<dbReference type="STRING" id="6290.A0A158QQU1"/>
<evidence type="ECO:0000313" key="22">
    <source>
        <dbReference type="Proteomes" id="UP000268014"/>
    </source>
</evidence>
<dbReference type="Gene3D" id="1.10.510.10">
    <property type="entry name" value="Transferase(Phosphotransferase) domain 1"/>
    <property type="match status" value="2"/>
</dbReference>
<dbReference type="InterPro" id="IPR000719">
    <property type="entry name" value="Prot_kinase_dom"/>
</dbReference>
<evidence type="ECO:0000256" key="14">
    <source>
        <dbReference type="ARBA" id="ARBA00022842"/>
    </source>
</evidence>
<evidence type="ECO:0000313" key="21">
    <source>
        <dbReference type="EMBL" id="VDO58221.1"/>
    </source>
</evidence>
<keyword evidence="14" id="KW-0460">Magnesium</keyword>
<dbReference type="Pfam" id="PF07714">
    <property type="entry name" value="PK_Tyr_Ser-Thr"/>
    <property type="match status" value="1"/>
</dbReference>